<dbReference type="InterPro" id="IPR005080">
    <property type="entry name" value="Peptidase_A25"/>
</dbReference>
<accession>A0A1M5M496</accession>
<evidence type="ECO:0000313" key="5">
    <source>
        <dbReference type="EMBL" id="SHG72134.1"/>
    </source>
</evidence>
<name>A0A1M5M496_9FIRM</name>
<dbReference type="OrthoDB" id="9777293at2"/>
<keyword evidence="3 4" id="KW-0865">Zymogen</keyword>
<dbReference type="SUPFAM" id="SSF53163">
    <property type="entry name" value="HybD-like"/>
    <property type="match status" value="1"/>
</dbReference>
<evidence type="ECO:0000313" key="6">
    <source>
        <dbReference type="Proteomes" id="UP000243255"/>
    </source>
</evidence>
<dbReference type="EC" id="3.4.24.78" evidence="4"/>
<dbReference type="HAMAP" id="MF_00626">
    <property type="entry name" value="Germination_prot"/>
    <property type="match status" value="1"/>
</dbReference>
<keyword evidence="2 4" id="KW-0378">Hydrolase</keyword>
<evidence type="ECO:0000256" key="1">
    <source>
        <dbReference type="ARBA" id="ARBA00022670"/>
    </source>
</evidence>
<comment type="subunit">
    <text evidence="4">Homotetramer.</text>
</comment>
<sequence length="319" mass="35257">MNNNIRTDLALEAREIYEESEKNSNIPGVEMETKELENCIVTKVEIIDEKGSEIMGKGIGKYVTLESNLMKFDDDESREQIIKYLKDELVEIFGTDKTKKTLVIGLGNWNITSDALGPKSVSKTLVTRHIFKNYNKDYDDDFTEVAGLSPGVMGITGIETSEIVKSIVDKIKPDRVVAIDALASRKMERVNATIQISTAGISPGGGVGNKRKALNKDYLGVDVVAIGVPTVVDAATLANDVLDLAIDNLISQSEETESFYNVLKQLKEEEKYLLIKDSLDPYDKNLIVTPKDIDDTIENLSIIISEGLNRSLHPGRDSE</sequence>
<organism evidence="5 6">
    <name type="scientific">Asaccharospora irregularis DSM 2635</name>
    <dbReference type="NCBI Taxonomy" id="1121321"/>
    <lineage>
        <taxon>Bacteria</taxon>
        <taxon>Bacillati</taxon>
        <taxon>Bacillota</taxon>
        <taxon>Clostridia</taxon>
        <taxon>Peptostreptococcales</taxon>
        <taxon>Peptostreptococcaceae</taxon>
        <taxon>Asaccharospora</taxon>
    </lineage>
</organism>
<protein>
    <recommendedName>
        <fullName evidence="4">Germination protease</fullName>
        <ecNumber evidence="4">3.4.24.78</ecNumber>
    </recommendedName>
    <alternativeName>
        <fullName evidence="4">GPR endopeptidase</fullName>
    </alternativeName>
    <alternativeName>
        <fullName evidence="4">Germination proteinase</fullName>
    </alternativeName>
    <alternativeName>
        <fullName evidence="4">Spore protease</fullName>
    </alternativeName>
</protein>
<feature type="propeptide" id="PRO_5009990100" evidence="4">
    <location>
        <begin position="1"/>
        <end position="8"/>
    </location>
</feature>
<dbReference type="RefSeq" id="WP_073124568.1">
    <property type="nucleotide sequence ID" value="NZ_BAABCH010000022.1"/>
</dbReference>
<dbReference type="PIRSF" id="PIRSF019549">
    <property type="entry name" value="Peptidase_A25"/>
    <property type="match status" value="1"/>
</dbReference>
<keyword evidence="1 4" id="KW-0645">Protease</keyword>
<comment type="PTM">
    <text evidence="4">Autoproteolytically processed. The inactive tetrameric zymogen termed p46 autoprocesses to a smaller form termed p41, which is active only during spore germination.</text>
</comment>
<comment type="similarity">
    <text evidence="4">Belongs to the peptidase A25 family.</text>
</comment>
<dbReference type="Gene3D" id="3.40.50.1450">
    <property type="entry name" value="HybD-like"/>
    <property type="match status" value="1"/>
</dbReference>
<comment type="function">
    <text evidence="4">Initiates the rapid degradation of small, acid-soluble proteins during spore germination.</text>
</comment>
<gene>
    <name evidence="4" type="primary">gpr</name>
    <name evidence="5" type="ORF">SAMN04488530_10631</name>
</gene>
<dbReference type="GO" id="GO:0006508">
    <property type="term" value="P:proteolysis"/>
    <property type="evidence" value="ECO:0007669"/>
    <property type="project" value="UniProtKB-UniRule"/>
</dbReference>
<dbReference type="AlphaFoldDB" id="A0A1M5M496"/>
<reference evidence="6" key="1">
    <citation type="submission" date="2016-11" db="EMBL/GenBank/DDBJ databases">
        <authorList>
            <person name="Varghese N."/>
            <person name="Submissions S."/>
        </authorList>
    </citation>
    <scope>NUCLEOTIDE SEQUENCE [LARGE SCALE GENOMIC DNA]</scope>
    <source>
        <strain evidence="6">DSM 2635</strain>
    </source>
</reference>
<dbReference type="EMBL" id="FQWX01000006">
    <property type="protein sequence ID" value="SHG72134.1"/>
    <property type="molecule type" value="Genomic_DNA"/>
</dbReference>
<dbReference type="Proteomes" id="UP000243255">
    <property type="component" value="Unassembled WGS sequence"/>
</dbReference>
<proteinExistence type="inferred from homology"/>
<keyword evidence="6" id="KW-1185">Reference proteome</keyword>
<dbReference type="NCBIfam" id="TIGR01441">
    <property type="entry name" value="GPR"/>
    <property type="match status" value="1"/>
</dbReference>
<dbReference type="GO" id="GO:0004222">
    <property type="term" value="F:metalloendopeptidase activity"/>
    <property type="evidence" value="ECO:0007669"/>
    <property type="project" value="UniProtKB-UniRule"/>
</dbReference>
<comment type="catalytic activity">
    <reaction evidence="4">
        <text>Endopeptidase action with P4 Glu or Asp, P1 preferably Glu &gt; Asp, P1' hydrophobic and P2' Ala.</text>
        <dbReference type="EC" id="3.4.24.78"/>
    </reaction>
</comment>
<dbReference type="STRING" id="1121321.SAMN04488530_10631"/>
<dbReference type="GO" id="GO:0009847">
    <property type="term" value="P:spore germination"/>
    <property type="evidence" value="ECO:0007669"/>
    <property type="project" value="UniProtKB-UniRule"/>
</dbReference>
<evidence type="ECO:0000256" key="4">
    <source>
        <dbReference type="HAMAP-Rule" id="MF_00626"/>
    </source>
</evidence>
<dbReference type="InterPro" id="IPR023430">
    <property type="entry name" value="Pept_HybD-like_dom_sf"/>
</dbReference>
<evidence type="ECO:0000256" key="2">
    <source>
        <dbReference type="ARBA" id="ARBA00022801"/>
    </source>
</evidence>
<feature type="chain" id="PRO_5023209537" description="Germination protease" evidence="4">
    <location>
        <begin position="9"/>
        <end position="319"/>
    </location>
</feature>
<dbReference type="Pfam" id="PF03418">
    <property type="entry name" value="Peptidase_A25"/>
    <property type="match status" value="2"/>
</dbReference>
<evidence type="ECO:0000256" key="3">
    <source>
        <dbReference type="ARBA" id="ARBA00023145"/>
    </source>
</evidence>